<dbReference type="InterPro" id="IPR000524">
    <property type="entry name" value="Tscrpt_reg_HTH_GntR"/>
</dbReference>
<evidence type="ECO:0000256" key="3">
    <source>
        <dbReference type="ARBA" id="ARBA00023163"/>
    </source>
</evidence>
<dbReference type="SMART" id="SM00345">
    <property type="entry name" value="HTH_GNTR"/>
    <property type="match status" value="1"/>
</dbReference>
<evidence type="ECO:0000256" key="1">
    <source>
        <dbReference type="ARBA" id="ARBA00023015"/>
    </source>
</evidence>
<proteinExistence type="predicted"/>
<keyword evidence="7" id="KW-1185">Reference proteome</keyword>
<reference evidence="6 7" key="1">
    <citation type="submission" date="2023-11" db="EMBL/GenBank/DDBJ databases">
        <title>Genome sequence of Microbacterium rhizosphaerae KACC 19337.</title>
        <authorList>
            <person name="Choi H."/>
            <person name="Kim S."/>
            <person name="Kim Y."/>
            <person name="Kwon S.-W."/>
            <person name="Heo J."/>
        </authorList>
    </citation>
    <scope>NUCLEOTIDE SEQUENCE [LARGE SCALE GENOMIC DNA]</scope>
    <source>
        <strain evidence="6 7">KACC 19337</strain>
    </source>
</reference>
<sequence length="236" mass="26241">MPDLAARLPDLDKGLLSDQIYSLVKGMIRDSTLRPGEQLVESQLARQLKVSQSPVREALKRLTHEGLVQQVRHHGSFVADYSRDEAEQAKVARVTLEELAGRCACGRLDSATRMALETLIDRMAESAARNDVTAFREFDFEFHRAVIVASGNSHLPRMWDIIEPSLRSLHVLSDPDYSGDWNTVAESHRDLLEVLEGGVPEQAADLFRLHATGGHVRDRRPDSAATGRGRRGGAER</sequence>
<organism evidence="6 7">
    <name type="scientific">Microbacterium rhizosphaerae</name>
    <dbReference type="NCBI Taxonomy" id="1678237"/>
    <lineage>
        <taxon>Bacteria</taxon>
        <taxon>Bacillati</taxon>
        <taxon>Actinomycetota</taxon>
        <taxon>Actinomycetes</taxon>
        <taxon>Micrococcales</taxon>
        <taxon>Microbacteriaceae</taxon>
        <taxon>Microbacterium</taxon>
    </lineage>
</organism>
<dbReference type="Proteomes" id="UP001323798">
    <property type="component" value="Chromosome"/>
</dbReference>
<dbReference type="Pfam" id="PF00392">
    <property type="entry name" value="GntR"/>
    <property type="match status" value="1"/>
</dbReference>
<dbReference type="InterPro" id="IPR036388">
    <property type="entry name" value="WH-like_DNA-bd_sf"/>
</dbReference>
<dbReference type="PANTHER" id="PTHR43537:SF45">
    <property type="entry name" value="GNTR FAMILY REGULATORY PROTEIN"/>
    <property type="match status" value="1"/>
</dbReference>
<keyword evidence="3" id="KW-0804">Transcription</keyword>
<feature type="region of interest" description="Disordered" evidence="4">
    <location>
        <begin position="211"/>
        <end position="236"/>
    </location>
</feature>
<dbReference type="PANTHER" id="PTHR43537">
    <property type="entry name" value="TRANSCRIPTIONAL REGULATOR, GNTR FAMILY"/>
    <property type="match status" value="1"/>
</dbReference>
<dbReference type="Gene3D" id="1.10.10.10">
    <property type="entry name" value="Winged helix-like DNA-binding domain superfamily/Winged helix DNA-binding domain"/>
    <property type="match status" value="1"/>
</dbReference>
<dbReference type="CDD" id="cd07377">
    <property type="entry name" value="WHTH_GntR"/>
    <property type="match status" value="1"/>
</dbReference>
<dbReference type="RefSeq" id="WP_320942799.1">
    <property type="nucleotide sequence ID" value="NZ_BAABEU010000003.1"/>
</dbReference>
<evidence type="ECO:0000256" key="4">
    <source>
        <dbReference type="SAM" id="MobiDB-lite"/>
    </source>
</evidence>
<gene>
    <name evidence="6" type="ORF">SM116_02015</name>
</gene>
<evidence type="ECO:0000313" key="7">
    <source>
        <dbReference type="Proteomes" id="UP001323798"/>
    </source>
</evidence>
<dbReference type="SUPFAM" id="SSF46785">
    <property type="entry name" value="Winged helix' DNA-binding domain"/>
    <property type="match status" value="1"/>
</dbReference>
<keyword evidence="1" id="KW-0805">Transcription regulation</keyword>
<feature type="domain" description="HTH gntR-type" evidence="5">
    <location>
        <begin position="14"/>
        <end position="81"/>
    </location>
</feature>
<name>A0ABZ0SL14_9MICO</name>
<evidence type="ECO:0000259" key="5">
    <source>
        <dbReference type="PROSITE" id="PS50949"/>
    </source>
</evidence>
<dbReference type="Pfam" id="PF07729">
    <property type="entry name" value="FCD"/>
    <property type="match status" value="1"/>
</dbReference>
<dbReference type="SMART" id="SM00895">
    <property type="entry name" value="FCD"/>
    <property type="match status" value="1"/>
</dbReference>
<accession>A0ABZ0SL14</accession>
<dbReference type="InterPro" id="IPR011711">
    <property type="entry name" value="GntR_C"/>
</dbReference>
<keyword evidence="2" id="KW-0238">DNA-binding</keyword>
<dbReference type="Gene3D" id="1.20.120.530">
    <property type="entry name" value="GntR ligand-binding domain-like"/>
    <property type="match status" value="1"/>
</dbReference>
<dbReference type="EMBL" id="CP139368">
    <property type="protein sequence ID" value="WPR90086.1"/>
    <property type="molecule type" value="Genomic_DNA"/>
</dbReference>
<dbReference type="InterPro" id="IPR008920">
    <property type="entry name" value="TF_FadR/GntR_C"/>
</dbReference>
<evidence type="ECO:0000313" key="6">
    <source>
        <dbReference type="EMBL" id="WPR90086.1"/>
    </source>
</evidence>
<protein>
    <submittedName>
        <fullName evidence="6">GntR family transcriptional regulator</fullName>
    </submittedName>
</protein>
<evidence type="ECO:0000256" key="2">
    <source>
        <dbReference type="ARBA" id="ARBA00023125"/>
    </source>
</evidence>
<dbReference type="InterPro" id="IPR036390">
    <property type="entry name" value="WH_DNA-bd_sf"/>
</dbReference>
<dbReference type="SUPFAM" id="SSF48008">
    <property type="entry name" value="GntR ligand-binding domain-like"/>
    <property type="match status" value="1"/>
</dbReference>
<dbReference type="PROSITE" id="PS50949">
    <property type="entry name" value="HTH_GNTR"/>
    <property type="match status" value="1"/>
</dbReference>